<organism evidence="2 3">
    <name type="scientific">Clostridioides difficile</name>
    <name type="common">Peptoclostridium difficile</name>
    <dbReference type="NCBI Taxonomy" id="1496"/>
    <lineage>
        <taxon>Bacteria</taxon>
        <taxon>Bacillati</taxon>
        <taxon>Bacillota</taxon>
        <taxon>Clostridia</taxon>
        <taxon>Peptostreptococcales</taxon>
        <taxon>Peptostreptococcaceae</taxon>
        <taxon>Clostridioides</taxon>
    </lineage>
</organism>
<gene>
    <name evidence="2" type="ORF">KRQ00_004042</name>
</gene>
<sequence length="173" mass="20387">MNILKKWFNLKKEKKEKEYYLKNSNDMDNFKAEYEKIFNYYNSMENTINVELEQLRLDILIKKQSNPIFSIASTFFAAILSCFFTLALTSFSDYFENILKLPLNLKPTVINVILIILCLIPALISIYFIIKFIIDISNMGLDMEKKIEFSLIAQQVLNDMKIEQSKKENGNYF</sequence>
<evidence type="ECO:0000313" key="3">
    <source>
        <dbReference type="Proteomes" id="UP000879542"/>
    </source>
</evidence>
<protein>
    <submittedName>
        <fullName evidence="2">Uncharacterized protein</fullName>
    </submittedName>
</protein>
<accession>A0A9P3YVG1</accession>
<evidence type="ECO:0000313" key="2">
    <source>
        <dbReference type="EMBL" id="HBH2622210.1"/>
    </source>
</evidence>
<comment type="caution">
    <text evidence="2">The sequence shown here is derived from an EMBL/GenBank/DDBJ whole genome shotgun (WGS) entry which is preliminary data.</text>
</comment>
<dbReference type="RefSeq" id="WP_074136245.1">
    <property type="nucleotide sequence ID" value="NZ_AP025558.1"/>
</dbReference>
<dbReference type="EMBL" id="DAEQIJ010000044">
    <property type="protein sequence ID" value="HBH2622210.1"/>
    <property type="molecule type" value="Genomic_DNA"/>
</dbReference>
<keyword evidence="1" id="KW-1133">Transmembrane helix</keyword>
<proteinExistence type="predicted"/>
<reference evidence="2" key="1">
    <citation type="journal article" date="2018" name="Genome Biol.">
        <title>SKESA: strategic k-mer extension for scrupulous assemblies.</title>
        <authorList>
            <person name="Souvorov A."/>
            <person name="Agarwala R."/>
            <person name="Lipman D.J."/>
        </authorList>
    </citation>
    <scope>NUCLEOTIDE SEQUENCE</scope>
    <source>
        <strain evidence="2">Clostridioides</strain>
    </source>
</reference>
<dbReference type="AlphaFoldDB" id="A0A9P3YVG1"/>
<dbReference type="Proteomes" id="UP000879542">
    <property type="component" value="Unassembled WGS sequence"/>
</dbReference>
<reference evidence="2" key="2">
    <citation type="submission" date="2021-06" db="EMBL/GenBank/DDBJ databases">
        <authorList>
            <consortium name="NCBI Pathogen Detection Project"/>
        </authorList>
    </citation>
    <scope>NUCLEOTIDE SEQUENCE</scope>
    <source>
        <strain evidence="2">Clostridioides</strain>
    </source>
</reference>
<keyword evidence="1" id="KW-0472">Membrane</keyword>
<keyword evidence="1" id="KW-0812">Transmembrane</keyword>
<feature type="transmembrane region" description="Helical" evidence="1">
    <location>
        <begin position="108"/>
        <end position="130"/>
    </location>
</feature>
<name>A0A9P3YVG1_CLODI</name>
<evidence type="ECO:0000256" key="1">
    <source>
        <dbReference type="SAM" id="Phobius"/>
    </source>
</evidence>
<feature type="transmembrane region" description="Helical" evidence="1">
    <location>
        <begin position="68"/>
        <end position="88"/>
    </location>
</feature>